<evidence type="ECO:0000259" key="7">
    <source>
        <dbReference type="PROSITE" id="PS50850"/>
    </source>
</evidence>
<dbReference type="RefSeq" id="WP_106059773.1">
    <property type="nucleotide sequence ID" value="NZ_PVXQ01000016.1"/>
</dbReference>
<evidence type="ECO:0000256" key="1">
    <source>
        <dbReference type="ARBA" id="ARBA00004651"/>
    </source>
</evidence>
<dbReference type="PROSITE" id="PS50850">
    <property type="entry name" value="MFS"/>
    <property type="match status" value="1"/>
</dbReference>
<keyword evidence="9" id="KW-1185">Reference proteome</keyword>
<evidence type="ECO:0000256" key="3">
    <source>
        <dbReference type="ARBA" id="ARBA00022692"/>
    </source>
</evidence>
<feature type="transmembrane region" description="Helical" evidence="6">
    <location>
        <begin position="354"/>
        <end position="377"/>
    </location>
</feature>
<dbReference type="InterPro" id="IPR011701">
    <property type="entry name" value="MFS"/>
</dbReference>
<feature type="transmembrane region" description="Helical" evidence="6">
    <location>
        <begin position="261"/>
        <end position="279"/>
    </location>
</feature>
<proteinExistence type="predicted"/>
<feature type="domain" description="Major facilitator superfamily (MFS) profile" evidence="7">
    <location>
        <begin position="14"/>
        <end position="406"/>
    </location>
</feature>
<dbReference type="Gene3D" id="1.20.1250.20">
    <property type="entry name" value="MFS general substrate transporter like domains"/>
    <property type="match status" value="2"/>
</dbReference>
<protein>
    <submittedName>
        <fullName evidence="8">Oxalate:formate antiporter</fullName>
    </submittedName>
</protein>
<dbReference type="CDD" id="cd17353">
    <property type="entry name" value="MFS_OFA_like"/>
    <property type="match status" value="1"/>
</dbReference>
<gene>
    <name evidence="8" type="primary">oxlT</name>
    <name evidence="8" type="ORF">CLVI_17960</name>
</gene>
<feature type="transmembrane region" description="Helical" evidence="6">
    <location>
        <begin position="165"/>
        <end position="186"/>
    </location>
</feature>
<dbReference type="InterPro" id="IPR036259">
    <property type="entry name" value="MFS_trans_sf"/>
</dbReference>
<dbReference type="SUPFAM" id="SSF103473">
    <property type="entry name" value="MFS general substrate transporter"/>
    <property type="match status" value="1"/>
</dbReference>
<feature type="transmembrane region" description="Helical" evidence="6">
    <location>
        <begin position="103"/>
        <end position="126"/>
    </location>
</feature>
<keyword evidence="5 6" id="KW-0472">Membrane</keyword>
<feature type="transmembrane region" description="Helical" evidence="6">
    <location>
        <begin position="315"/>
        <end position="334"/>
    </location>
</feature>
<evidence type="ECO:0000256" key="6">
    <source>
        <dbReference type="SAM" id="Phobius"/>
    </source>
</evidence>
<dbReference type="InterPro" id="IPR050327">
    <property type="entry name" value="Proton-linked_MCT"/>
</dbReference>
<feature type="transmembrane region" description="Helical" evidence="6">
    <location>
        <begin position="54"/>
        <end position="74"/>
    </location>
</feature>
<dbReference type="InterPro" id="IPR020846">
    <property type="entry name" value="MFS_dom"/>
</dbReference>
<dbReference type="AlphaFoldDB" id="A0A2T0BEX9"/>
<comment type="subcellular location">
    <subcellularLocation>
        <location evidence="1">Cell membrane</location>
        <topology evidence="1">Multi-pass membrane protein</topology>
    </subcellularLocation>
</comment>
<feature type="transmembrane region" description="Helical" evidence="6">
    <location>
        <begin position="15"/>
        <end position="34"/>
    </location>
</feature>
<accession>A0A2T0BEX9</accession>
<feature type="transmembrane region" description="Helical" evidence="6">
    <location>
        <begin position="383"/>
        <end position="402"/>
    </location>
</feature>
<evidence type="ECO:0000313" key="9">
    <source>
        <dbReference type="Proteomes" id="UP000239471"/>
    </source>
</evidence>
<evidence type="ECO:0000313" key="8">
    <source>
        <dbReference type="EMBL" id="PRR82456.1"/>
    </source>
</evidence>
<reference evidence="8 9" key="1">
    <citation type="submission" date="2018-03" db="EMBL/GenBank/DDBJ databases">
        <title>Genome sequence of Clostridium vincentii DSM 10228.</title>
        <authorList>
            <person name="Poehlein A."/>
            <person name="Daniel R."/>
        </authorList>
    </citation>
    <scope>NUCLEOTIDE SEQUENCE [LARGE SCALE GENOMIC DNA]</scope>
    <source>
        <strain evidence="8 9">DSM 10228</strain>
    </source>
</reference>
<evidence type="ECO:0000256" key="5">
    <source>
        <dbReference type="ARBA" id="ARBA00023136"/>
    </source>
</evidence>
<dbReference type="Pfam" id="PF07690">
    <property type="entry name" value="MFS_1"/>
    <property type="match status" value="1"/>
</dbReference>
<dbReference type="PANTHER" id="PTHR11360">
    <property type="entry name" value="MONOCARBOXYLATE TRANSPORTER"/>
    <property type="match status" value="1"/>
</dbReference>
<feature type="transmembrane region" description="Helical" evidence="6">
    <location>
        <begin position="138"/>
        <end position="159"/>
    </location>
</feature>
<dbReference type="Proteomes" id="UP000239471">
    <property type="component" value="Unassembled WGS sequence"/>
</dbReference>
<organism evidence="8 9">
    <name type="scientific">Clostridium vincentii</name>
    <dbReference type="NCBI Taxonomy" id="52704"/>
    <lineage>
        <taxon>Bacteria</taxon>
        <taxon>Bacillati</taxon>
        <taxon>Bacillota</taxon>
        <taxon>Clostridia</taxon>
        <taxon>Eubacteriales</taxon>
        <taxon>Clostridiaceae</taxon>
        <taxon>Clostridium</taxon>
    </lineage>
</organism>
<dbReference type="GO" id="GO:0005886">
    <property type="term" value="C:plasma membrane"/>
    <property type="evidence" value="ECO:0007669"/>
    <property type="project" value="UniProtKB-SubCell"/>
</dbReference>
<feature type="transmembrane region" description="Helical" evidence="6">
    <location>
        <begin position="81"/>
        <end position="97"/>
    </location>
</feature>
<dbReference type="Pfam" id="PF12832">
    <property type="entry name" value="MFS_1_like"/>
    <property type="match status" value="1"/>
</dbReference>
<dbReference type="InterPro" id="IPR024989">
    <property type="entry name" value="MFS_assoc_dom"/>
</dbReference>
<dbReference type="GO" id="GO:0022857">
    <property type="term" value="F:transmembrane transporter activity"/>
    <property type="evidence" value="ECO:0007669"/>
    <property type="project" value="InterPro"/>
</dbReference>
<feature type="transmembrane region" description="Helical" evidence="6">
    <location>
        <begin position="291"/>
        <end position="309"/>
    </location>
</feature>
<dbReference type="PANTHER" id="PTHR11360:SF304">
    <property type="entry name" value="MFS DOMAIN-CONTAINING PROTEIN"/>
    <property type="match status" value="1"/>
</dbReference>
<name>A0A2T0BEX9_9CLOT</name>
<keyword evidence="4 6" id="KW-1133">Transmembrane helix</keyword>
<keyword evidence="2" id="KW-0813">Transport</keyword>
<comment type="caution">
    <text evidence="8">The sequence shown here is derived from an EMBL/GenBank/DDBJ whole genome shotgun (WGS) entry which is preliminary data.</text>
</comment>
<dbReference type="OrthoDB" id="9793415at2"/>
<dbReference type="EMBL" id="PVXQ01000016">
    <property type="protein sequence ID" value="PRR82456.1"/>
    <property type="molecule type" value="Genomic_DNA"/>
</dbReference>
<sequence length="408" mass="44885">MKKVNKSNIKTTQRWLYVVLGIVIMMCLGTVYSWSVFRLPIEKAFNIGTTKSGLPYMVSLAFYAIFMLVTGKYLDKYSPRLIISLGAILVSVGWILSAYASNIYFLTISYGVIMGAGVGIAYGVPMTVVAKWFPEKKGLVVGFVLIGFGLSPLVTAPLARNLIEIYGIMKVFLILGISFGVIIPLLSFPLRYPYDSENRNIGTTSKIINYTRDINTIKMIKSKNFKVLYFNFIIGTVIGLMLIGMTSNIGIELIKLPPKTIALLMSIFAVFNGIGRPAFGWITDKLSSKKAMLISYVLISIAAVLMLVAKEGSVVLFAIAFSIFWFNLGGWLAIAPTSTLAMYGTKYYSQNYGVVFTAYGIGAIIGVLASGLMMDVIGNYNSIFYFVLGLCTIGILFSQRMIKHNGIK</sequence>
<keyword evidence="3 6" id="KW-0812">Transmembrane</keyword>
<evidence type="ECO:0000256" key="4">
    <source>
        <dbReference type="ARBA" id="ARBA00022989"/>
    </source>
</evidence>
<feature type="transmembrane region" description="Helical" evidence="6">
    <location>
        <begin position="227"/>
        <end position="249"/>
    </location>
</feature>
<evidence type="ECO:0000256" key="2">
    <source>
        <dbReference type="ARBA" id="ARBA00022448"/>
    </source>
</evidence>